<comment type="caution">
    <text evidence="1">The sequence shown here is derived from an EMBL/GenBank/DDBJ whole genome shotgun (WGS) entry which is preliminary data.</text>
</comment>
<evidence type="ECO:0000313" key="2">
    <source>
        <dbReference type="Proteomes" id="UP001596071"/>
    </source>
</evidence>
<dbReference type="Proteomes" id="UP001596071">
    <property type="component" value="Unassembled WGS sequence"/>
</dbReference>
<organism evidence="1 2">
    <name type="scientific">Sporosarcina koreensis</name>
    <dbReference type="NCBI Taxonomy" id="334735"/>
    <lineage>
        <taxon>Bacteria</taxon>
        <taxon>Bacillati</taxon>
        <taxon>Bacillota</taxon>
        <taxon>Bacilli</taxon>
        <taxon>Bacillales</taxon>
        <taxon>Caryophanaceae</taxon>
        <taxon>Sporosarcina</taxon>
    </lineage>
</organism>
<protein>
    <submittedName>
        <fullName evidence="1">Uncharacterized protein</fullName>
    </submittedName>
</protein>
<name>A0ABW0TUI7_9BACL</name>
<accession>A0ABW0TUI7</accession>
<keyword evidence="2" id="KW-1185">Reference proteome</keyword>
<dbReference type="EMBL" id="JBHSNP010000010">
    <property type="protein sequence ID" value="MFC5602681.1"/>
    <property type="molecule type" value="Genomic_DNA"/>
</dbReference>
<gene>
    <name evidence="1" type="ORF">ACFPTP_05570</name>
</gene>
<sequence>MMQNANVAGNLVKELSFEDGKGSGGESTDNVNIRTITLEKDKQVEHIIIGFTQRSDAPTQEPQLVAPYFDVKVQEHPYTMFFTVHGVRAFDARDFTALKDSDLVADAYWVMTHDDSAFRFVVVFNSPVHYKIREYADPAQVVVSILPRNDEEEDDSSFYTIRTDAYPLGHELGNMEERVYEEEGIRYLRESGAPFNTTESSFYMELGNYETIGEAEAKVASFQKIFEPGFNVFIEEK</sequence>
<evidence type="ECO:0000313" key="1">
    <source>
        <dbReference type="EMBL" id="MFC5602681.1"/>
    </source>
</evidence>
<dbReference type="RefSeq" id="WP_381442852.1">
    <property type="nucleotide sequence ID" value="NZ_JBHSNP010000010.1"/>
</dbReference>
<reference evidence="2" key="1">
    <citation type="journal article" date="2019" name="Int. J. Syst. Evol. Microbiol.">
        <title>The Global Catalogue of Microorganisms (GCM) 10K type strain sequencing project: providing services to taxonomists for standard genome sequencing and annotation.</title>
        <authorList>
            <consortium name="The Broad Institute Genomics Platform"/>
            <consortium name="The Broad Institute Genome Sequencing Center for Infectious Disease"/>
            <person name="Wu L."/>
            <person name="Ma J."/>
        </authorList>
    </citation>
    <scope>NUCLEOTIDE SEQUENCE [LARGE SCALE GENOMIC DNA]</scope>
    <source>
        <strain evidence="2">KACC 11299</strain>
    </source>
</reference>
<proteinExistence type="predicted"/>